<name>A0A074L0D1_9BACT</name>
<feature type="chain" id="PRO_5001697731" description="Gliding motility protein RemB" evidence="1">
    <location>
        <begin position="21"/>
        <end position="557"/>
    </location>
</feature>
<evidence type="ECO:0000256" key="1">
    <source>
        <dbReference type="SAM" id="SignalP"/>
    </source>
</evidence>
<feature type="signal peptide" evidence="1">
    <location>
        <begin position="1"/>
        <end position="20"/>
    </location>
</feature>
<proteinExistence type="predicted"/>
<dbReference type="AlphaFoldDB" id="A0A074L0D1"/>
<dbReference type="RefSeq" id="WP_035075206.1">
    <property type="nucleotide sequence ID" value="NZ_JMIH01000022.1"/>
</dbReference>
<comment type="caution">
    <text evidence="2">The sequence shown here is derived from an EMBL/GenBank/DDBJ whole genome shotgun (WGS) entry which is preliminary data.</text>
</comment>
<keyword evidence="1" id="KW-0732">Signal</keyword>
<dbReference type="EMBL" id="JMIH01000022">
    <property type="protein sequence ID" value="KEO73333.1"/>
    <property type="molecule type" value="Genomic_DNA"/>
</dbReference>
<dbReference type="InterPro" id="IPR038636">
    <property type="entry name" value="Wzi_sf"/>
</dbReference>
<evidence type="ECO:0000313" key="2">
    <source>
        <dbReference type="EMBL" id="KEO73333.1"/>
    </source>
</evidence>
<reference evidence="2 3" key="1">
    <citation type="submission" date="2014-04" db="EMBL/GenBank/DDBJ databases">
        <title>Characterization and application of a salt tolerant electro-active bacterium.</title>
        <authorList>
            <person name="Yang L."/>
            <person name="Wei S."/>
            <person name="Tay Q.X.M."/>
        </authorList>
    </citation>
    <scope>NUCLEOTIDE SEQUENCE [LARGE SCALE GENOMIC DNA]</scope>
    <source>
        <strain evidence="2 3">LY1</strain>
    </source>
</reference>
<gene>
    <name evidence="2" type="ORF">EL17_13380</name>
</gene>
<keyword evidence="3" id="KW-1185">Reference proteome</keyword>
<evidence type="ECO:0008006" key="4">
    <source>
        <dbReference type="Google" id="ProtNLM"/>
    </source>
</evidence>
<protein>
    <recommendedName>
        <fullName evidence="4">Gliding motility protein RemB</fullName>
    </recommendedName>
</protein>
<dbReference type="eggNOG" id="ENOG502Z8DB">
    <property type="taxonomic scope" value="Bacteria"/>
</dbReference>
<dbReference type="Gene3D" id="2.40.160.130">
    <property type="entry name" value="Capsule assembly protein Wzi"/>
    <property type="match status" value="1"/>
</dbReference>
<dbReference type="Proteomes" id="UP000027821">
    <property type="component" value="Unassembled WGS sequence"/>
</dbReference>
<dbReference type="OrthoDB" id="9808260at2"/>
<dbReference type="STRING" id="1048983.EL17_13380"/>
<organism evidence="2 3">
    <name type="scientific">Anditalea andensis</name>
    <dbReference type="NCBI Taxonomy" id="1048983"/>
    <lineage>
        <taxon>Bacteria</taxon>
        <taxon>Pseudomonadati</taxon>
        <taxon>Bacteroidota</taxon>
        <taxon>Cytophagia</taxon>
        <taxon>Cytophagales</taxon>
        <taxon>Cytophagaceae</taxon>
        <taxon>Anditalea</taxon>
    </lineage>
</organism>
<sequence length="557" mass="65670">MKFFSLLLFLFLGMVANVRAQSAYLPIDRDYYHIIDRYVIKCGPFSDMVSTGIKPYRRDHVAEFLDSLSKNILNFTSVDRFNISYLKDDNWEFSKAETRGNENVLWGLYRKPADFYHFRDKHFDFHLNPVISFGAGQEYGVENRRFRNTRGLQMRGSIDRKIGFYTYLSMNEVRFPSWLDAYIQHKGAIPGEGFWKPYSQEGYSYFSALGHISFPVTKHINAQMGHDRNFVGEGYRSLILSDFSNPYMFLKLNTKIWRLYLTNLWGQMTADVVYNRGRPTDARYPQKWFSHHRLAFDFGHKVNIGVFESVMANSWDWNYLNPVVFYRWVEHGLGSPDKVMLGTDVKWNIVPSMQLYGQFVLDEFLFNEFFGLDGKYSRRNKHALQLGYKYIEVFDLPNLDIQLEYNHARPYTYQEKFEYSAFTNYRTPLTHPRGANFREVLTIIRYQPISRLQLNAAGVYHYFGKDPSVQENYGGDLHKNHNFLNTGMGLFGHRIGQGVKHQVGIASFNASYMVKHNFYLDISRVHRRHIEMNRSSQAINYTQMGIRLNILRHEYHL</sequence>
<evidence type="ECO:0000313" key="3">
    <source>
        <dbReference type="Proteomes" id="UP000027821"/>
    </source>
</evidence>
<accession>A0A074L0D1</accession>